<gene>
    <name evidence="3" type="ORF">SCE1572_14945</name>
</gene>
<sequence>MAAGSRPALDGRLLARSHELRLALAGGALLLALAAAVALAKVPPPGLLWAAHAGGALGAALLTFALPPFGAERGAARALGARLVLAALAATLVHGLDPSRLAVFRLRATLSSGDAAHRAAAVRLLARSGHRSFDGLDLSGLDLSRADLTQASFRNARLAGADLSGAALIESTFEGADLSAANLRGADLSGTDAEQARGWELAECDPGTELPGEGTCLLGHPVRGPQPAEDATARSAHEDARPAGAL</sequence>
<dbReference type="SUPFAM" id="SSF141571">
    <property type="entry name" value="Pentapeptide repeat-like"/>
    <property type="match status" value="1"/>
</dbReference>
<feature type="region of interest" description="Disordered" evidence="1">
    <location>
        <begin position="222"/>
        <end position="246"/>
    </location>
</feature>
<dbReference type="EMBL" id="CP003969">
    <property type="protein sequence ID" value="AGP35704.1"/>
    <property type="molecule type" value="Genomic_DNA"/>
</dbReference>
<dbReference type="Proteomes" id="UP000014803">
    <property type="component" value="Chromosome"/>
</dbReference>
<keyword evidence="2" id="KW-0812">Transmembrane</keyword>
<keyword evidence="2" id="KW-1133">Transmembrane helix</keyword>
<dbReference type="InterPro" id="IPR051082">
    <property type="entry name" value="Pentapeptide-BTB/POZ_domain"/>
</dbReference>
<evidence type="ECO:0000313" key="3">
    <source>
        <dbReference type="EMBL" id="AGP35704.1"/>
    </source>
</evidence>
<dbReference type="eggNOG" id="COG1357">
    <property type="taxonomic scope" value="Bacteria"/>
</dbReference>
<reference evidence="3 4" key="1">
    <citation type="journal article" date="2013" name="Sci. Rep.">
        <title>Extraordinary expansion of a Sorangium cellulosum genome from an alkaline milieu.</title>
        <authorList>
            <person name="Han K."/>
            <person name="Li Z.F."/>
            <person name="Peng R."/>
            <person name="Zhu L.P."/>
            <person name="Zhou T."/>
            <person name="Wang L.G."/>
            <person name="Li S.G."/>
            <person name="Zhang X.B."/>
            <person name="Hu W."/>
            <person name="Wu Z.H."/>
            <person name="Qin N."/>
            <person name="Li Y.Z."/>
        </authorList>
    </citation>
    <scope>NUCLEOTIDE SEQUENCE [LARGE SCALE GENOMIC DNA]</scope>
    <source>
        <strain evidence="3 4">So0157-2</strain>
    </source>
</reference>
<dbReference type="PANTHER" id="PTHR14136:SF17">
    <property type="entry name" value="BTB_POZ DOMAIN-CONTAINING PROTEIN KCTD9"/>
    <property type="match status" value="1"/>
</dbReference>
<dbReference type="RefSeq" id="WP_020734951.1">
    <property type="nucleotide sequence ID" value="NC_021658.1"/>
</dbReference>
<dbReference type="STRING" id="1254432.SCE1572_14945"/>
<feature type="transmembrane region" description="Helical" evidence="2">
    <location>
        <begin position="46"/>
        <end position="67"/>
    </location>
</feature>
<protein>
    <recommendedName>
        <fullName evidence="5">Pentapeptide repeat-containing protein</fullName>
    </recommendedName>
</protein>
<accession>S4XT32</accession>
<dbReference type="Pfam" id="PF00805">
    <property type="entry name" value="Pentapeptide"/>
    <property type="match status" value="1"/>
</dbReference>
<dbReference type="AlphaFoldDB" id="S4XT32"/>
<name>S4XT32_SORCE</name>
<dbReference type="Gene3D" id="2.160.20.80">
    <property type="entry name" value="E3 ubiquitin-protein ligase SopA"/>
    <property type="match status" value="1"/>
</dbReference>
<dbReference type="HOGENOM" id="CLU_1128475_0_0_7"/>
<evidence type="ECO:0000313" key="4">
    <source>
        <dbReference type="Proteomes" id="UP000014803"/>
    </source>
</evidence>
<dbReference type="KEGG" id="scu:SCE1572_14945"/>
<feature type="transmembrane region" description="Helical" evidence="2">
    <location>
        <begin position="79"/>
        <end position="96"/>
    </location>
</feature>
<feature type="compositionally biased region" description="Basic and acidic residues" evidence="1">
    <location>
        <begin position="231"/>
        <end position="246"/>
    </location>
</feature>
<proteinExistence type="predicted"/>
<evidence type="ECO:0008006" key="5">
    <source>
        <dbReference type="Google" id="ProtNLM"/>
    </source>
</evidence>
<keyword evidence="2" id="KW-0472">Membrane</keyword>
<dbReference type="PANTHER" id="PTHR14136">
    <property type="entry name" value="BTB_POZ DOMAIN-CONTAINING PROTEIN KCTD9"/>
    <property type="match status" value="1"/>
</dbReference>
<dbReference type="InterPro" id="IPR001646">
    <property type="entry name" value="5peptide_repeat"/>
</dbReference>
<dbReference type="PATRIC" id="fig|1254432.3.peg.3365"/>
<evidence type="ECO:0000256" key="1">
    <source>
        <dbReference type="SAM" id="MobiDB-lite"/>
    </source>
</evidence>
<organism evidence="3 4">
    <name type="scientific">Sorangium cellulosum So0157-2</name>
    <dbReference type="NCBI Taxonomy" id="1254432"/>
    <lineage>
        <taxon>Bacteria</taxon>
        <taxon>Pseudomonadati</taxon>
        <taxon>Myxococcota</taxon>
        <taxon>Polyangia</taxon>
        <taxon>Polyangiales</taxon>
        <taxon>Polyangiaceae</taxon>
        <taxon>Sorangium</taxon>
    </lineage>
</organism>
<feature type="transmembrane region" description="Helical" evidence="2">
    <location>
        <begin position="20"/>
        <end position="40"/>
    </location>
</feature>
<evidence type="ECO:0000256" key="2">
    <source>
        <dbReference type="SAM" id="Phobius"/>
    </source>
</evidence>